<keyword evidence="1" id="KW-0732">Signal</keyword>
<feature type="chain" id="PRO_5046685135" evidence="1">
    <location>
        <begin position="18"/>
        <end position="187"/>
    </location>
</feature>
<dbReference type="Proteomes" id="UP001364156">
    <property type="component" value="Chromosome"/>
</dbReference>
<accession>A0ABZ2HF06</accession>
<evidence type="ECO:0000256" key="1">
    <source>
        <dbReference type="SAM" id="SignalP"/>
    </source>
</evidence>
<sequence>MRLATLLLVMAAMPLRAQELCGADPETLSKHISGTWMSEVVASRVHVAGVKEHGPRGHVEDITFQFTPSGAGQMVIKNQSLDAMIQEPGGLAMLAKPDHLSAFAAASDFATPEEKAPHKDCDIRFVPQISANKPANDSVEVAKNEVELILLAPELMAGAQVVTLEIEGVETKIVSALLLRRDKGALQ</sequence>
<gene>
    <name evidence="2" type="ORF">RZ517_11175</name>
</gene>
<keyword evidence="3" id="KW-1185">Reference proteome</keyword>
<feature type="signal peptide" evidence="1">
    <location>
        <begin position="1"/>
        <end position="17"/>
    </location>
</feature>
<evidence type="ECO:0000313" key="3">
    <source>
        <dbReference type="Proteomes" id="UP001364156"/>
    </source>
</evidence>
<organism evidence="2 3">
    <name type="scientific">Roseovarius phycicola</name>
    <dbReference type="NCBI Taxonomy" id="3080976"/>
    <lineage>
        <taxon>Bacteria</taxon>
        <taxon>Pseudomonadati</taxon>
        <taxon>Pseudomonadota</taxon>
        <taxon>Alphaproteobacteria</taxon>
        <taxon>Rhodobacterales</taxon>
        <taxon>Roseobacteraceae</taxon>
        <taxon>Roseovarius</taxon>
    </lineage>
</organism>
<name>A0ABZ2HF06_9RHOB</name>
<dbReference type="RefSeq" id="WP_338548309.1">
    <property type="nucleotide sequence ID" value="NZ_CP146069.1"/>
</dbReference>
<protein>
    <submittedName>
        <fullName evidence="2">Uncharacterized protein</fullName>
    </submittedName>
</protein>
<reference evidence="2 3" key="1">
    <citation type="submission" date="2023-10" db="EMBL/GenBank/DDBJ databases">
        <title>Roseovarius strain S88 nov., isolated from a marine algae.</title>
        <authorList>
            <person name="Lee M.W."/>
            <person name="Lee J.K."/>
            <person name="Kim J.M."/>
            <person name="Choi D.G."/>
            <person name="Baek J.H."/>
            <person name="Bayburt H."/>
            <person name="Jung J.J."/>
            <person name="Han D.M."/>
            <person name="Jeon C.O."/>
        </authorList>
    </citation>
    <scope>NUCLEOTIDE SEQUENCE [LARGE SCALE GENOMIC DNA]</scope>
    <source>
        <strain evidence="2 3">S88</strain>
    </source>
</reference>
<dbReference type="EMBL" id="CP146069">
    <property type="protein sequence ID" value="WWR45364.1"/>
    <property type="molecule type" value="Genomic_DNA"/>
</dbReference>
<proteinExistence type="predicted"/>
<evidence type="ECO:0000313" key="2">
    <source>
        <dbReference type="EMBL" id="WWR45364.1"/>
    </source>
</evidence>